<dbReference type="AlphaFoldDB" id="A0A4C1VMB2"/>
<organism evidence="2 3">
    <name type="scientific">Eumeta variegata</name>
    <name type="common">Bagworm moth</name>
    <name type="synonym">Eumeta japonica</name>
    <dbReference type="NCBI Taxonomy" id="151549"/>
    <lineage>
        <taxon>Eukaryota</taxon>
        <taxon>Metazoa</taxon>
        <taxon>Ecdysozoa</taxon>
        <taxon>Arthropoda</taxon>
        <taxon>Hexapoda</taxon>
        <taxon>Insecta</taxon>
        <taxon>Pterygota</taxon>
        <taxon>Neoptera</taxon>
        <taxon>Endopterygota</taxon>
        <taxon>Lepidoptera</taxon>
        <taxon>Glossata</taxon>
        <taxon>Ditrysia</taxon>
        <taxon>Tineoidea</taxon>
        <taxon>Psychidae</taxon>
        <taxon>Oiketicinae</taxon>
        <taxon>Eumeta</taxon>
    </lineage>
</organism>
<dbReference type="Proteomes" id="UP000299102">
    <property type="component" value="Unassembled WGS sequence"/>
</dbReference>
<dbReference type="EMBL" id="BGZK01000371">
    <property type="protein sequence ID" value="GBP39823.1"/>
    <property type="molecule type" value="Genomic_DNA"/>
</dbReference>
<name>A0A4C1VMB2_EUMVA</name>
<gene>
    <name evidence="2" type="ORF">EVAR_88325_1</name>
</gene>
<evidence type="ECO:0000256" key="1">
    <source>
        <dbReference type="SAM" id="MobiDB-lite"/>
    </source>
</evidence>
<feature type="compositionally biased region" description="Basic and acidic residues" evidence="1">
    <location>
        <begin position="15"/>
        <end position="27"/>
    </location>
</feature>
<proteinExistence type="predicted"/>
<evidence type="ECO:0000313" key="3">
    <source>
        <dbReference type="Proteomes" id="UP000299102"/>
    </source>
</evidence>
<keyword evidence="3" id="KW-1185">Reference proteome</keyword>
<protein>
    <submittedName>
        <fullName evidence="2">Uncharacterized protein</fullName>
    </submittedName>
</protein>
<feature type="region of interest" description="Disordered" evidence="1">
    <location>
        <begin position="1"/>
        <end position="31"/>
    </location>
</feature>
<accession>A0A4C1VMB2</accession>
<reference evidence="2 3" key="1">
    <citation type="journal article" date="2019" name="Commun. Biol.">
        <title>The bagworm genome reveals a unique fibroin gene that provides high tensile strength.</title>
        <authorList>
            <person name="Kono N."/>
            <person name="Nakamura H."/>
            <person name="Ohtoshi R."/>
            <person name="Tomita M."/>
            <person name="Numata K."/>
            <person name="Arakawa K."/>
        </authorList>
    </citation>
    <scope>NUCLEOTIDE SEQUENCE [LARGE SCALE GENOMIC DNA]</scope>
</reference>
<comment type="caution">
    <text evidence="2">The sequence shown here is derived from an EMBL/GenBank/DDBJ whole genome shotgun (WGS) entry which is preliminary data.</text>
</comment>
<sequence>MGWRAQSRSGSGSESKAKLEPKSRTGLESKMSVGTFRSRRRSVCYFIVAHLKTDELHFTRKCHWKVSGYWEGLVEFKIDSTGLEKCGDVDKVVLGYAEALGHMEVRFSGTQSQGP</sequence>
<evidence type="ECO:0000313" key="2">
    <source>
        <dbReference type="EMBL" id="GBP39823.1"/>
    </source>
</evidence>
<feature type="compositionally biased region" description="Polar residues" evidence="1">
    <location>
        <begin position="1"/>
        <end position="14"/>
    </location>
</feature>